<feature type="transmembrane region" description="Helical" evidence="14">
    <location>
        <begin position="621"/>
        <end position="639"/>
    </location>
</feature>
<dbReference type="InterPro" id="IPR052076">
    <property type="entry name" value="TRP_cation_channel"/>
</dbReference>
<comment type="caution">
    <text evidence="16">The sequence shown here is derived from an EMBL/GenBank/DDBJ whole genome shotgun (WGS) entry which is preliminary data.</text>
</comment>
<evidence type="ECO:0000256" key="1">
    <source>
        <dbReference type="ARBA" id="ARBA00004141"/>
    </source>
</evidence>
<feature type="transmembrane region" description="Helical" evidence="14">
    <location>
        <begin position="546"/>
        <end position="570"/>
    </location>
</feature>
<dbReference type="PRINTS" id="PR01415">
    <property type="entry name" value="ANKYRIN"/>
</dbReference>
<keyword evidence="17" id="KW-1185">Reference proteome</keyword>
<feature type="repeat" description="ANK" evidence="12">
    <location>
        <begin position="387"/>
        <end position="421"/>
    </location>
</feature>
<dbReference type="Pfam" id="PF00023">
    <property type="entry name" value="Ank"/>
    <property type="match status" value="1"/>
</dbReference>
<evidence type="ECO:0000256" key="11">
    <source>
        <dbReference type="ARBA" id="ARBA00023303"/>
    </source>
</evidence>
<dbReference type="InterPro" id="IPR002110">
    <property type="entry name" value="Ankyrin_rpt"/>
</dbReference>
<dbReference type="Pfam" id="PF13637">
    <property type="entry name" value="Ank_4"/>
    <property type="match status" value="1"/>
</dbReference>
<evidence type="ECO:0000256" key="9">
    <source>
        <dbReference type="ARBA" id="ARBA00023136"/>
    </source>
</evidence>
<evidence type="ECO:0000256" key="14">
    <source>
        <dbReference type="SAM" id="Phobius"/>
    </source>
</evidence>
<evidence type="ECO:0000313" key="16">
    <source>
        <dbReference type="EMBL" id="KAK6635902.1"/>
    </source>
</evidence>
<reference evidence="16 17" key="1">
    <citation type="submission" date="2023-09" db="EMBL/GenBank/DDBJ databases">
        <title>Genomes of two closely related lineages of the louse Polyplax serrata with different host specificities.</title>
        <authorList>
            <person name="Martinu J."/>
            <person name="Tarabai H."/>
            <person name="Stefka J."/>
            <person name="Hypsa V."/>
        </authorList>
    </citation>
    <scope>NUCLEOTIDE SEQUENCE [LARGE SCALE GENOMIC DNA]</scope>
    <source>
        <strain evidence="16">98ZLc_SE</strain>
    </source>
</reference>
<keyword evidence="5" id="KW-0677">Repeat</keyword>
<feature type="repeat" description="ANK" evidence="12">
    <location>
        <begin position="422"/>
        <end position="454"/>
    </location>
</feature>
<keyword evidence="3" id="KW-0716">Sensory transduction</keyword>
<evidence type="ECO:0000256" key="12">
    <source>
        <dbReference type="PROSITE-ProRule" id="PRU00023"/>
    </source>
</evidence>
<dbReference type="PANTHER" id="PTHR47143:SF1">
    <property type="entry name" value="ION_TRANS DOMAIN-CONTAINING PROTEIN"/>
    <property type="match status" value="1"/>
</dbReference>
<evidence type="ECO:0000256" key="8">
    <source>
        <dbReference type="ARBA" id="ARBA00023065"/>
    </source>
</evidence>
<feature type="repeat" description="ANK" evidence="12">
    <location>
        <begin position="221"/>
        <end position="250"/>
    </location>
</feature>
<accession>A0ABR1B6R0</accession>
<feature type="domain" description="Ion transport" evidence="15">
    <location>
        <begin position="586"/>
        <end position="784"/>
    </location>
</feature>
<keyword evidence="2" id="KW-0813">Transport</keyword>
<gene>
    <name evidence="16" type="ORF">RUM44_001156</name>
</gene>
<dbReference type="Proteomes" id="UP001359485">
    <property type="component" value="Unassembled WGS sequence"/>
</dbReference>
<feature type="transmembrane region" description="Helical" evidence="14">
    <location>
        <begin position="691"/>
        <end position="709"/>
    </location>
</feature>
<feature type="repeat" description="ANK" evidence="12">
    <location>
        <begin position="287"/>
        <end position="319"/>
    </location>
</feature>
<feature type="region of interest" description="Disordered" evidence="13">
    <location>
        <begin position="1"/>
        <end position="23"/>
    </location>
</feature>
<name>A0ABR1B6R0_POLSC</name>
<dbReference type="PANTHER" id="PTHR47143">
    <property type="entry name" value="TRANSIENT RECEPTOR POTENTIAL CATION CHANNEL PROTEIN PAINLESS"/>
    <property type="match status" value="1"/>
</dbReference>
<evidence type="ECO:0000256" key="3">
    <source>
        <dbReference type="ARBA" id="ARBA00022606"/>
    </source>
</evidence>
<feature type="transmembrane region" description="Helical" evidence="14">
    <location>
        <begin position="651"/>
        <end position="670"/>
    </location>
</feature>
<evidence type="ECO:0000256" key="5">
    <source>
        <dbReference type="ARBA" id="ARBA00022737"/>
    </source>
</evidence>
<keyword evidence="9 14" id="KW-0472">Membrane</keyword>
<feature type="repeat" description="ANK" evidence="12">
    <location>
        <begin position="184"/>
        <end position="216"/>
    </location>
</feature>
<organism evidence="16 17">
    <name type="scientific">Polyplax serrata</name>
    <name type="common">Common mouse louse</name>
    <dbReference type="NCBI Taxonomy" id="468196"/>
    <lineage>
        <taxon>Eukaryota</taxon>
        <taxon>Metazoa</taxon>
        <taxon>Ecdysozoa</taxon>
        <taxon>Arthropoda</taxon>
        <taxon>Hexapoda</taxon>
        <taxon>Insecta</taxon>
        <taxon>Pterygota</taxon>
        <taxon>Neoptera</taxon>
        <taxon>Paraneoptera</taxon>
        <taxon>Psocodea</taxon>
        <taxon>Troctomorpha</taxon>
        <taxon>Phthiraptera</taxon>
        <taxon>Anoplura</taxon>
        <taxon>Polyplacidae</taxon>
        <taxon>Polyplax</taxon>
    </lineage>
</organism>
<dbReference type="InterPro" id="IPR005821">
    <property type="entry name" value="Ion_trans_dom"/>
</dbReference>
<evidence type="ECO:0000256" key="2">
    <source>
        <dbReference type="ARBA" id="ARBA00022448"/>
    </source>
</evidence>
<feature type="repeat" description="ANK" evidence="12">
    <location>
        <begin position="321"/>
        <end position="353"/>
    </location>
</feature>
<keyword evidence="6 14" id="KW-1133">Transmembrane helix</keyword>
<dbReference type="EMBL" id="JAWJWF010000003">
    <property type="protein sequence ID" value="KAK6635902.1"/>
    <property type="molecule type" value="Genomic_DNA"/>
</dbReference>
<keyword evidence="10" id="KW-0325">Glycoprotein</keyword>
<evidence type="ECO:0000256" key="7">
    <source>
        <dbReference type="ARBA" id="ARBA00023043"/>
    </source>
</evidence>
<feature type="transmembrane region" description="Helical" evidence="14">
    <location>
        <begin position="754"/>
        <end position="776"/>
    </location>
</feature>
<dbReference type="SUPFAM" id="SSF48403">
    <property type="entry name" value="Ankyrin repeat"/>
    <property type="match status" value="1"/>
</dbReference>
<dbReference type="SMART" id="SM00248">
    <property type="entry name" value="ANK"/>
    <property type="match status" value="9"/>
</dbReference>
<dbReference type="Pfam" id="PF12796">
    <property type="entry name" value="Ank_2"/>
    <property type="match status" value="2"/>
</dbReference>
<evidence type="ECO:0000256" key="10">
    <source>
        <dbReference type="ARBA" id="ARBA00023180"/>
    </source>
</evidence>
<keyword evidence="11" id="KW-0407">Ion channel</keyword>
<evidence type="ECO:0000256" key="6">
    <source>
        <dbReference type="ARBA" id="ARBA00022989"/>
    </source>
</evidence>
<dbReference type="PROSITE" id="PS50088">
    <property type="entry name" value="ANK_REPEAT"/>
    <property type="match status" value="8"/>
</dbReference>
<proteinExistence type="predicted"/>
<sequence length="881" mass="98081">MKESQGGQNYPGKNDAVQNCPLCGGPIKKGSTQKVATSSDSVLQQVFKVPSNDDDFRVTDDENISSETEGIGADGDGRNQQTSLQIQVGPCSSGELPGFTHHVTINYHFPIQEIWHRKEISACLNNLPGSHEIQALMAANDLQMAASHPNAPLAGLLFASFEGNNEFLQIILQKSIVVNVRDKEGRTPLHLAACAGSAECVKTLLQHKAMPNVWNKDGLITPLHCAASTGNIQALKMLLDAGAIIDAGLTTTGFGKTPLHYAVLSNSISCVQELLIRKASINTSQVYTETPLHVAAAMGFPSCLKLLLEYGADFRVKFGPTKSTPLHLAAEDGNAECAKLLIEAGADLGARTSRMQTPLHLAALAQSAQTLELLLLNKADPNAEDVDKRTPLHCAIVKSSRSCECVQLLLKFGARVNAADVFGYTPVHIAALNEFTNCLKLLLDHGGDVTKRTNGHVSALSFIARRTPEILNYLVMKLDQGIKLHDHEIGDVDCEIKLDFQILVPNVSSGETGLLLTFIEVGQKEILKHPLCETFLFLKWRRIRKYFALSLIIHACYVGLCSLYILGIFLDSCIDFEKCTIPSSFRYVSYILLVCNFSILGKELFQLAHIRRGYMYQWENWLQWLIITAVFVTLVPPTWLTVSFVKWQHHLAVFGIFFNWIELMVLIGRFPMFGLYVQMFTRGAVNFGKFLLAYFCLLVAFSFSFRMLFPKYPSFSNTINSVVKIVAMMTGELEFEDIFFNSDSPLIYPGTSHLFFLFFTLIVTVVLTNLLVGLSVSDIQGLQTSAGLDRLVRQVELVAYMESMLFSRLLNWIPKKILTVCHRSALLLSSSRQFTLIIRPNDPREKRIPKDLVQAAYKCVSERRDVKFLNRRDNSFCKQSC</sequence>
<evidence type="ECO:0000256" key="4">
    <source>
        <dbReference type="ARBA" id="ARBA00022692"/>
    </source>
</evidence>
<evidence type="ECO:0000313" key="17">
    <source>
        <dbReference type="Proteomes" id="UP001359485"/>
    </source>
</evidence>
<evidence type="ECO:0000256" key="13">
    <source>
        <dbReference type="SAM" id="MobiDB-lite"/>
    </source>
</evidence>
<dbReference type="InterPro" id="IPR036770">
    <property type="entry name" value="Ankyrin_rpt-contain_sf"/>
</dbReference>
<comment type="subcellular location">
    <subcellularLocation>
        <location evidence="1">Membrane</location>
        <topology evidence="1">Multi-pass membrane protein</topology>
    </subcellularLocation>
</comment>
<feature type="repeat" description="ANK" evidence="12">
    <location>
        <begin position="254"/>
        <end position="286"/>
    </location>
</feature>
<protein>
    <recommendedName>
        <fullName evidence="15">Ion transport domain-containing protein</fullName>
    </recommendedName>
</protein>
<evidence type="ECO:0000259" key="15">
    <source>
        <dbReference type="Pfam" id="PF00520"/>
    </source>
</evidence>
<keyword evidence="8" id="KW-0406">Ion transport</keyword>
<dbReference type="PROSITE" id="PS50297">
    <property type="entry name" value="ANK_REP_REGION"/>
    <property type="match status" value="8"/>
</dbReference>
<dbReference type="Pfam" id="PF00520">
    <property type="entry name" value="Ion_trans"/>
    <property type="match status" value="1"/>
</dbReference>
<keyword evidence="4 14" id="KW-0812">Transmembrane</keyword>
<dbReference type="Gene3D" id="1.25.40.20">
    <property type="entry name" value="Ankyrin repeat-containing domain"/>
    <property type="match status" value="4"/>
</dbReference>
<keyword evidence="7 12" id="KW-0040">ANK repeat</keyword>
<feature type="region of interest" description="Disordered" evidence="13">
    <location>
        <begin position="48"/>
        <end position="79"/>
    </location>
</feature>
<feature type="repeat" description="ANK" evidence="12">
    <location>
        <begin position="354"/>
        <end position="386"/>
    </location>
</feature>